<protein>
    <submittedName>
        <fullName evidence="2">Uncharacterized protein</fullName>
    </submittedName>
</protein>
<dbReference type="Proteomes" id="UP000294508">
    <property type="component" value="Unassembled WGS sequence"/>
</dbReference>
<dbReference type="RefSeq" id="WP_132207126.1">
    <property type="nucleotide sequence ID" value="NZ_SLWN01000001.1"/>
</dbReference>
<gene>
    <name evidence="2" type="ORF">EV652_101310</name>
</gene>
<evidence type="ECO:0000256" key="1">
    <source>
        <dbReference type="SAM" id="Phobius"/>
    </source>
</evidence>
<keyword evidence="1" id="KW-0812">Transmembrane</keyword>
<reference evidence="2 3" key="1">
    <citation type="journal article" date="2015" name="Stand. Genomic Sci.">
        <title>Genomic Encyclopedia of Bacterial and Archaeal Type Strains, Phase III: the genomes of soil and plant-associated and newly described type strains.</title>
        <authorList>
            <person name="Whitman W.B."/>
            <person name="Woyke T."/>
            <person name="Klenk H.P."/>
            <person name="Zhou Y."/>
            <person name="Lilburn T.G."/>
            <person name="Beck B.J."/>
            <person name="De Vos P."/>
            <person name="Vandamme P."/>
            <person name="Eisen J.A."/>
            <person name="Garrity G."/>
            <person name="Hugenholtz P."/>
            <person name="Kyrpides N.C."/>
        </authorList>
    </citation>
    <scope>NUCLEOTIDE SEQUENCE [LARGE SCALE GENOMIC DNA]</scope>
    <source>
        <strain evidence="2 3">VKM Ac-2572</strain>
    </source>
</reference>
<organism evidence="2 3">
    <name type="scientific">Kribbella steppae</name>
    <dbReference type="NCBI Taxonomy" id="2512223"/>
    <lineage>
        <taxon>Bacteria</taxon>
        <taxon>Bacillati</taxon>
        <taxon>Actinomycetota</taxon>
        <taxon>Actinomycetes</taxon>
        <taxon>Propionibacteriales</taxon>
        <taxon>Kribbellaceae</taxon>
        <taxon>Kribbella</taxon>
    </lineage>
</organism>
<comment type="caution">
    <text evidence="2">The sequence shown here is derived from an EMBL/GenBank/DDBJ whole genome shotgun (WGS) entry which is preliminary data.</text>
</comment>
<dbReference type="AlphaFoldDB" id="A0A4V2S174"/>
<dbReference type="OrthoDB" id="3823335at2"/>
<evidence type="ECO:0000313" key="2">
    <source>
        <dbReference type="EMBL" id="TCO35430.1"/>
    </source>
</evidence>
<keyword evidence="1" id="KW-1133">Transmembrane helix</keyword>
<accession>A0A4V2S174</accession>
<evidence type="ECO:0000313" key="3">
    <source>
        <dbReference type="Proteomes" id="UP000294508"/>
    </source>
</evidence>
<keyword evidence="1" id="KW-0472">Membrane</keyword>
<feature type="transmembrane region" description="Helical" evidence="1">
    <location>
        <begin position="47"/>
        <end position="69"/>
    </location>
</feature>
<sequence>MIGWLAGVWLLWTSDRWTRGQKLAGTLAWPLGYAAALVSDYVLFNPLWVSLLVANLITIGILVVLAMTARPGRSSAVRSAPAGAQPVASGNS</sequence>
<keyword evidence="3" id="KW-1185">Reference proteome</keyword>
<dbReference type="EMBL" id="SLWN01000001">
    <property type="protein sequence ID" value="TCO35430.1"/>
    <property type="molecule type" value="Genomic_DNA"/>
</dbReference>
<proteinExistence type="predicted"/>
<name>A0A4V2S174_9ACTN</name>